<evidence type="ECO:0000313" key="3">
    <source>
        <dbReference type="Proteomes" id="UP001189757"/>
    </source>
</evidence>
<evidence type="ECO:0008006" key="4">
    <source>
        <dbReference type="Google" id="ProtNLM"/>
    </source>
</evidence>
<proteinExistence type="predicted"/>
<keyword evidence="1" id="KW-0812">Transmembrane</keyword>
<dbReference type="EMBL" id="CATZLL010000017">
    <property type="protein sequence ID" value="CAJ0820868.1"/>
    <property type="molecule type" value="Genomic_DNA"/>
</dbReference>
<gene>
    <name evidence="2" type="ORF">LMG18101_04432</name>
</gene>
<keyword evidence="3" id="KW-1185">Reference proteome</keyword>
<dbReference type="RefSeq" id="WP_316682384.1">
    <property type="nucleotide sequence ID" value="NZ_CATZLL010000017.1"/>
</dbReference>
<name>A0ABN9JQ84_9RALS</name>
<feature type="transmembrane region" description="Helical" evidence="1">
    <location>
        <begin position="27"/>
        <end position="52"/>
    </location>
</feature>
<keyword evidence="1" id="KW-1133">Transmembrane helix</keyword>
<keyword evidence="1" id="KW-0472">Membrane</keyword>
<dbReference type="Proteomes" id="UP001189757">
    <property type="component" value="Unassembled WGS sequence"/>
</dbReference>
<accession>A0ABN9JQ84</accession>
<organism evidence="2 3">
    <name type="scientific">Ralstonia flaminis</name>
    <dbReference type="NCBI Taxonomy" id="3058597"/>
    <lineage>
        <taxon>Bacteria</taxon>
        <taxon>Pseudomonadati</taxon>
        <taxon>Pseudomonadota</taxon>
        <taxon>Betaproteobacteria</taxon>
        <taxon>Burkholderiales</taxon>
        <taxon>Burkholderiaceae</taxon>
        <taxon>Ralstonia</taxon>
    </lineage>
</organism>
<evidence type="ECO:0000313" key="2">
    <source>
        <dbReference type="EMBL" id="CAJ0820868.1"/>
    </source>
</evidence>
<protein>
    <recommendedName>
        <fullName evidence="4">Transmembrane protein</fullName>
    </recommendedName>
</protein>
<reference evidence="2 3" key="1">
    <citation type="submission" date="2023-07" db="EMBL/GenBank/DDBJ databases">
        <authorList>
            <person name="Peeters C."/>
        </authorList>
    </citation>
    <scope>NUCLEOTIDE SEQUENCE [LARGE SCALE GENOMIC DNA]</scope>
    <source>
        <strain evidence="2 3">LMG 18101</strain>
    </source>
</reference>
<sequence>MFWLLYLALPVYAGASAASHIGPKHGFLAGLATLVAVMIAVLVPQTALLFWLSGIRERKNRTVPTQSDAPAAANPPRIKLPDQIGAQARFRQLIVYDDENGRQDATRLIYSLLEKQIAEHVDVEAGGEGSAASMVSASEMAGLEVPPPRPDEVLVVLRSHDNAWSGFRCGGDSFRFQCRAITEIAATLIHPAKGPGGCDFAIRFATSRKASVSGIDGQPSIYDRSGYISAFDLPFSTDERHARALVSAFAEVAHMLDAKYEISECMDV</sequence>
<evidence type="ECO:0000256" key="1">
    <source>
        <dbReference type="SAM" id="Phobius"/>
    </source>
</evidence>
<comment type="caution">
    <text evidence="2">The sequence shown here is derived from an EMBL/GenBank/DDBJ whole genome shotgun (WGS) entry which is preliminary data.</text>
</comment>